<keyword evidence="3" id="KW-1185">Reference proteome</keyword>
<evidence type="ECO:0000313" key="2">
    <source>
        <dbReference type="EMBL" id="CAD7668029.1"/>
    </source>
</evidence>
<comment type="caution">
    <text evidence="2">The sequence shown here is derived from an EMBL/GenBank/DDBJ whole genome shotgun (WGS) entry which is preliminary data.</text>
</comment>
<feature type="region of interest" description="Disordered" evidence="1">
    <location>
        <begin position="28"/>
        <end position="52"/>
    </location>
</feature>
<protein>
    <submittedName>
        <fullName evidence="2">(raccoon dog) hypothetical protein</fullName>
    </submittedName>
</protein>
<gene>
    <name evidence="2" type="ORF">NYPRO_LOCUS1298</name>
</gene>
<dbReference type="AlphaFoldDB" id="A0A811XZ77"/>
<evidence type="ECO:0000313" key="3">
    <source>
        <dbReference type="Proteomes" id="UP000645828"/>
    </source>
</evidence>
<feature type="compositionally biased region" description="Basic and acidic residues" evidence="1">
    <location>
        <begin position="28"/>
        <end position="38"/>
    </location>
</feature>
<proteinExistence type="predicted"/>
<accession>A0A811XZ77</accession>
<reference evidence="2" key="1">
    <citation type="submission" date="2020-12" db="EMBL/GenBank/DDBJ databases">
        <authorList>
            <consortium name="Molecular Ecology Group"/>
        </authorList>
    </citation>
    <scope>NUCLEOTIDE SEQUENCE</scope>
    <source>
        <strain evidence="2">TBG_1078</strain>
    </source>
</reference>
<evidence type="ECO:0000256" key="1">
    <source>
        <dbReference type="SAM" id="MobiDB-lite"/>
    </source>
</evidence>
<name>A0A811XZ77_NYCPR</name>
<organism evidence="2 3">
    <name type="scientific">Nyctereutes procyonoides</name>
    <name type="common">Raccoon dog</name>
    <name type="synonym">Canis procyonoides</name>
    <dbReference type="NCBI Taxonomy" id="34880"/>
    <lineage>
        <taxon>Eukaryota</taxon>
        <taxon>Metazoa</taxon>
        <taxon>Chordata</taxon>
        <taxon>Craniata</taxon>
        <taxon>Vertebrata</taxon>
        <taxon>Euteleostomi</taxon>
        <taxon>Mammalia</taxon>
        <taxon>Eutheria</taxon>
        <taxon>Laurasiatheria</taxon>
        <taxon>Carnivora</taxon>
        <taxon>Caniformia</taxon>
        <taxon>Canidae</taxon>
        <taxon>Nyctereutes</taxon>
    </lineage>
</organism>
<feature type="region of interest" description="Disordered" evidence="1">
    <location>
        <begin position="107"/>
        <end position="159"/>
    </location>
</feature>
<dbReference type="EMBL" id="CAJHUB010000649">
    <property type="protein sequence ID" value="CAD7668029.1"/>
    <property type="molecule type" value="Genomic_DNA"/>
</dbReference>
<sequence>MTIVTPIIQRKKLRLRDILPRWCCEGKSPRQDCSEKAPGEQGTQPGCLLLRSNTGNPRDWTLPRGRNQSIYFTSEACDLGQATSPLWASVSSSVTWSCQLPRQLGSRWDDEMRQSGPRAAKPRSRNRPCSLLPPSGGRRENQRAGRARPPGGRREAPVNVTYGAQEVLIQRLALRPKMTADTLRPRKTHASLGPPGESMARGIQAGFQPLFKLDFSPLCSEQPVQRYIAAFLLSLDYSRHTQRSWGRPHSLRSWSPRHKR</sequence>
<dbReference type="Proteomes" id="UP000645828">
    <property type="component" value="Unassembled WGS sequence"/>
</dbReference>